<reference evidence="1" key="2">
    <citation type="journal article" date="2021" name="PeerJ">
        <title>Extensive microbial diversity within the chicken gut microbiome revealed by metagenomics and culture.</title>
        <authorList>
            <person name="Gilroy R."/>
            <person name="Ravi A."/>
            <person name="Getino M."/>
            <person name="Pursley I."/>
            <person name="Horton D.L."/>
            <person name="Alikhan N.F."/>
            <person name="Baker D."/>
            <person name="Gharbi K."/>
            <person name="Hall N."/>
            <person name="Watson M."/>
            <person name="Adriaenssens E.M."/>
            <person name="Foster-Nyarko E."/>
            <person name="Jarju S."/>
            <person name="Secka A."/>
            <person name="Antonio M."/>
            <person name="Oren A."/>
            <person name="Chaudhuri R.R."/>
            <person name="La Ragione R."/>
            <person name="Hildebrand F."/>
            <person name="Pallen M.J."/>
        </authorList>
    </citation>
    <scope>NUCLEOTIDE SEQUENCE</scope>
    <source>
        <strain evidence="1">ChiGjej1B1-19959</strain>
    </source>
</reference>
<organism evidence="1 2">
    <name type="scientific">Candidatus Fimenecus excrementigallinarum</name>
    <dbReference type="NCBI Taxonomy" id="2840816"/>
    <lineage>
        <taxon>Bacteria</taxon>
        <taxon>Bacillati</taxon>
        <taxon>Bacillota</taxon>
        <taxon>Clostridia</taxon>
        <taxon>Candidatus Fimenecus</taxon>
    </lineage>
</organism>
<dbReference type="EMBL" id="DVMW01000041">
    <property type="protein sequence ID" value="HIU36379.1"/>
    <property type="molecule type" value="Genomic_DNA"/>
</dbReference>
<proteinExistence type="predicted"/>
<reference evidence="1" key="1">
    <citation type="submission" date="2020-10" db="EMBL/GenBank/DDBJ databases">
        <authorList>
            <person name="Gilroy R."/>
        </authorList>
    </citation>
    <scope>NUCLEOTIDE SEQUENCE</scope>
    <source>
        <strain evidence="1">ChiGjej1B1-19959</strain>
    </source>
</reference>
<dbReference type="Proteomes" id="UP000824071">
    <property type="component" value="Unassembled WGS sequence"/>
</dbReference>
<dbReference type="PANTHER" id="PTHR38456:SF1">
    <property type="entry name" value="CYCLIC DI-AMP RECEPTOR A"/>
    <property type="match status" value="1"/>
</dbReference>
<gene>
    <name evidence="1" type="ORF">IAC53_07245</name>
</gene>
<protein>
    <submittedName>
        <fullName evidence="1">Cyclic-di-AMP receptor</fullName>
    </submittedName>
</protein>
<dbReference type="AlphaFoldDB" id="A0A9D1II16"/>
<dbReference type="InterPro" id="IPR015867">
    <property type="entry name" value="N-reg_PII/ATP_PRibTrfase_C"/>
</dbReference>
<keyword evidence="1" id="KW-0675">Receptor</keyword>
<accession>A0A9D1II16</accession>
<evidence type="ECO:0000313" key="1">
    <source>
        <dbReference type="EMBL" id="HIU36379.1"/>
    </source>
</evidence>
<name>A0A9D1II16_9FIRM</name>
<dbReference type="Gene3D" id="3.30.70.120">
    <property type="match status" value="1"/>
</dbReference>
<comment type="caution">
    <text evidence="1">The sequence shown here is derived from an EMBL/GenBank/DDBJ whole genome shotgun (WGS) entry which is preliminary data.</text>
</comment>
<sequence length="107" mass="11414">MKLIIAIVNNEDASAVLSELTGKGFSVTRLSTSGGFLRAGNVTMLIGLEDEKVAEALAVIEEFSCQRQQQVPVNSGYLGDSMLSIPVEITVGGATVFVLDVEQFHKL</sequence>
<dbReference type="PANTHER" id="PTHR38456">
    <property type="entry name" value="CYCLIC DI-AMP RECEPTOR A"/>
    <property type="match status" value="1"/>
</dbReference>
<dbReference type="Pfam" id="PF06153">
    <property type="entry name" value="CdAMP_rec"/>
    <property type="match status" value="1"/>
</dbReference>
<dbReference type="InterPro" id="IPR010375">
    <property type="entry name" value="CdAMP_rec"/>
</dbReference>
<evidence type="ECO:0000313" key="2">
    <source>
        <dbReference type="Proteomes" id="UP000824071"/>
    </source>
</evidence>
<dbReference type="SUPFAM" id="SSF54913">
    <property type="entry name" value="GlnB-like"/>
    <property type="match status" value="1"/>
</dbReference>
<dbReference type="InterPro" id="IPR011322">
    <property type="entry name" value="N-reg_PII-like_a/b"/>
</dbReference>